<gene>
    <name evidence="1" type="ORF">F8M41_002090</name>
</gene>
<name>A0A8H4A8Q8_GIGMA</name>
<evidence type="ECO:0000313" key="2">
    <source>
        <dbReference type="Proteomes" id="UP000439903"/>
    </source>
</evidence>
<protein>
    <submittedName>
        <fullName evidence="1">Galactose oxidase</fullName>
    </submittedName>
</protein>
<dbReference type="SUPFAM" id="SSF50965">
    <property type="entry name" value="Galactose oxidase, central domain"/>
    <property type="match status" value="1"/>
</dbReference>
<dbReference type="InterPro" id="IPR011043">
    <property type="entry name" value="Gal_Oxase/kelch_b-propeller"/>
</dbReference>
<dbReference type="Proteomes" id="UP000439903">
    <property type="component" value="Unassembled WGS sequence"/>
</dbReference>
<proteinExistence type="predicted"/>
<evidence type="ECO:0000313" key="1">
    <source>
        <dbReference type="EMBL" id="KAF0450877.1"/>
    </source>
</evidence>
<comment type="caution">
    <text evidence="1">The sequence shown here is derived from an EMBL/GenBank/DDBJ whole genome shotgun (WGS) entry which is preliminary data.</text>
</comment>
<organism evidence="1 2">
    <name type="scientific">Gigaspora margarita</name>
    <dbReference type="NCBI Taxonomy" id="4874"/>
    <lineage>
        <taxon>Eukaryota</taxon>
        <taxon>Fungi</taxon>
        <taxon>Fungi incertae sedis</taxon>
        <taxon>Mucoromycota</taxon>
        <taxon>Glomeromycotina</taxon>
        <taxon>Glomeromycetes</taxon>
        <taxon>Diversisporales</taxon>
        <taxon>Gigasporaceae</taxon>
        <taxon>Gigaspora</taxon>
    </lineage>
</organism>
<reference evidence="1 2" key="1">
    <citation type="journal article" date="2019" name="Environ. Microbiol.">
        <title>At the nexus of three kingdoms: the genome of the mycorrhizal fungus Gigaspora margarita provides insights into plant, endobacterial and fungal interactions.</title>
        <authorList>
            <person name="Venice F."/>
            <person name="Ghignone S."/>
            <person name="Salvioli di Fossalunga A."/>
            <person name="Amselem J."/>
            <person name="Novero M."/>
            <person name="Xianan X."/>
            <person name="Sedzielewska Toro K."/>
            <person name="Morin E."/>
            <person name="Lipzen A."/>
            <person name="Grigoriev I.V."/>
            <person name="Henrissat B."/>
            <person name="Martin F.M."/>
            <person name="Bonfante P."/>
        </authorList>
    </citation>
    <scope>NUCLEOTIDE SEQUENCE [LARGE SCALE GENOMIC DNA]</scope>
    <source>
        <strain evidence="1 2">BEG34</strain>
    </source>
</reference>
<sequence>MSLEHDVDFKENVVLQLIQDKNYNYLVEQHSKLNDVLNNIILSKIEMIPNSQFQQTSAQIGTLSDTDTLNTYAANITNEFLWHNNIQLVIDNNGKFFIFCGYNYTGYNNNIVVMYNDMNIFDTTTTTLSISYIVSTSQIGYIATLSPSGIIIHIGGDDNLTSIQIFDAKTYNWSTKMAVDAFIKDCNGHLAVLSIFTEI</sequence>
<accession>A0A8H4A8Q8</accession>
<keyword evidence="2" id="KW-1185">Reference proteome</keyword>
<dbReference type="Gene3D" id="2.120.10.80">
    <property type="entry name" value="Kelch-type beta propeller"/>
    <property type="match status" value="1"/>
</dbReference>
<dbReference type="EMBL" id="WTPW01001177">
    <property type="protein sequence ID" value="KAF0450877.1"/>
    <property type="molecule type" value="Genomic_DNA"/>
</dbReference>
<dbReference type="InterPro" id="IPR015915">
    <property type="entry name" value="Kelch-typ_b-propeller"/>
</dbReference>
<dbReference type="AlphaFoldDB" id="A0A8H4A8Q8"/>